<comment type="caution">
    <text evidence="1">The sequence shown here is derived from an EMBL/GenBank/DDBJ whole genome shotgun (WGS) entry which is preliminary data.</text>
</comment>
<evidence type="ECO:0000313" key="2">
    <source>
        <dbReference type="Proteomes" id="UP001500350"/>
    </source>
</evidence>
<reference evidence="2" key="1">
    <citation type="journal article" date="2019" name="Int. J. Syst. Evol. Microbiol.">
        <title>The Global Catalogue of Microorganisms (GCM) 10K type strain sequencing project: providing services to taxonomists for standard genome sequencing and annotation.</title>
        <authorList>
            <consortium name="The Broad Institute Genomics Platform"/>
            <consortium name="The Broad Institute Genome Sequencing Center for Infectious Disease"/>
            <person name="Wu L."/>
            <person name="Ma J."/>
        </authorList>
    </citation>
    <scope>NUCLEOTIDE SEQUENCE [LARGE SCALE GENOMIC DNA]</scope>
    <source>
        <strain evidence="2">JCM 14589</strain>
    </source>
</reference>
<proteinExistence type="predicted"/>
<organism evidence="1 2">
    <name type="scientific">Dermacoccus profundi</name>
    <dbReference type="NCBI Taxonomy" id="322602"/>
    <lineage>
        <taxon>Bacteria</taxon>
        <taxon>Bacillati</taxon>
        <taxon>Actinomycetota</taxon>
        <taxon>Actinomycetes</taxon>
        <taxon>Micrococcales</taxon>
        <taxon>Dermacoccaceae</taxon>
        <taxon>Dermacoccus</taxon>
    </lineage>
</organism>
<accession>A0ABP4NZL5</accession>
<sequence length="46" mass="4927">MLAGQSTHVFDQLGRLRAIELDIAVAALATFANETGRVESVDVLAR</sequence>
<dbReference type="Proteomes" id="UP001500350">
    <property type="component" value="Unassembled WGS sequence"/>
</dbReference>
<protein>
    <submittedName>
        <fullName evidence="1">Uncharacterized protein</fullName>
    </submittedName>
</protein>
<name>A0ABP4NZL5_9MICO</name>
<keyword evidence="2" id="KW-1185">Reference proteome</keyword>
<gene>
    <name evidence="1" type="ORF">GCM10009763_17250</name>
</gene>
<dbReference type="EMBL" id="BAAANW010000013">
    <property type="protein sequence ID" value="GAA1569772.1"/>
    <property type="molecule type" value="Genomic_DNA"/>
</dbReference>
<evidence type="ECO:0000313" key="1">
    <source>
        <dbReference type="EMBL" id="GAA1569772.1"/>
    </source>
</evidence>